<reference evidence="2 3" key="1">
    <citation type="submission" date="2013-07" db="EMBL/GenBank/DDBJ databases">
        <authorList>
            <consortium name="DOE Joint Genome Institute"/>
            <person name="Reeve W."/>
            <person name="Huntemann M."/>
            <person name="Han J."/>
            <person name="Chen A."/>
            <person name="Kyrpides N."/>
            <person name="Mavromatis K."/>
            <person name="Markowitz V."/>
            <person name="Palaniappan K."/>
            <person name="Ivanova N."/>
            <person name="Schaumberg A."/>
            <person name="Pati A."/>
            <person name="Liolios K."/>
            <person name="Nordberg H.P."/>
            <person name="Cantor M.N."/>
            <person name="Hua S.X."/>
            <person name="Woyke T."/>
        </authorList>
    </citation>
    <scope>NUCLEOTIDE SEQUENCE [LARGE SCALE GENOMIC DNA]</scope>
    <source>
        <strain evidence="2 3">DSM 43889</strain>
    </source>
</reference>
<evidence type="ECO:0000313" key="2">
    <source>
        <dbReference type="EMBL" id="MCP2333975.1"/>
    </source>
</evidence>
<gene>
    <name evidence="2" type="ORF">G443_004245</name>
</gene>
<sequence>MHVESSGEDQAGYAAATAKMTGSIHRFRAAAAAGTVTVDADSAERMASKLEAMAERATDRLTRVAFLEQRVRLGSSPVALEMAEQTRLSASGTPTSAKENLLLYIDALRELAAAIRTSARTTAETDSTTAAQLEQTGEQL</sequence>
<comment type="caution">
    <text evidence="2">The sequence shown here is derived from an EMBL/GenBank/DDBJ whole genome shotgun (WGS) entry which is preliminary data.</text>
</comment>
<protein>
    <submittedName>
        <fullName evidence="2">Uncharacterized protein</fullName>
    </submittedName>
</protein>
<feature type="region of interest" description="Disordered" evidence="1">
    <location>
        <begin position="120"/>
        <end position="140"/>
    </location>
</feature>
<proteinExistence type="predicted"/>
<keyword evidence="3" id="KW-1185">Reference proteome</keyword>
<dbReference type="RefSeq" id="WP_026418654.1">
    <property type="nucleotide sequence ID" value="NZ_AUBJ02000001.1"/>
</dbReference>
<name>A0ABT1JN70_ACTCY</name>
<reference evidence="2 3" key="2">
    <citation type="submission" date="2022-06" db="EMBL/GenBank/DDBJ databases">
        <title>Genomic Encyclopedia of Type Strains, Phase I: the one thousand microbial genomes (KMG-I) project.</title>
        <authorList>
            <person name="Kyrpides N."/>
        </authorList>
    </citation>
    <scope>NUCLEOTIDE SEQUENCE [LARGE SCALE GENOMIC DNA]</scope>
    <source>
        <strain evidence="2 3">DSM 43889</strain>
    </source>
</reference>
<feature type="compositionally biased region" description="Polar residues" evidence="1">
    <location>
        <begin position="126"/>
        <end position="140"/>
    </location>
</feature>
<accession>A0ABT1JN70</accession>
<dbReference type="EMBL" id="AUBJ02000001">
    <property type="protein sequence ID" value="MCP2333975.1"/>
    <property type="molecule type" value="Genomic_DNA"/>
</dbReference>
<evidence type="ECO:0000313" key="3">
    <source>
        <dbReference type="Proteomes" id="UP000791080"/>
    </source>
</evidence>
<organism evidence="2 3">
    <name type="scientific">Actinoalloteichus caeruleus DSM 43889</name>
    <dbReference type="NCBI Taxonomy" id="1120930"/>
    <lineage>
        <taxon>Bacteria</taxon>
        <taxon>Bacillati</taxon>
        <taxon>Actinomycetota</taxon>
        <taxon>Actinomycetes</taxon>
        <taxon>Pseudonocardiales</taxon>
        <taxon>Pseudonocardiaceae</taxon>
        <taxon>Actinoalloteichus</taxon>
        <taxon>Actinoalloteichus cyanogriseus</taxon>
    </lineage>
</organism>
<evidence type="ECO:0000256" key="1">
    <source>
        <dbReference type="SAM" id="MobiDB-lite"/>
    </source>
</evidence>
<dbReference type="Proteomes" id="UP000791080">
    <property type="component" value="Unassembled WGS sequence"/>
</dbReference>